<dbReference type="AlphaFoldDB" id="A0A1U9KM29"/>
<dbReference type="Proteomes" id="UP000188604">
    <property type="component" value="Chromosome"/>
</dbReference>
<dbReference type="KEGG" id="nch:A0U93_01565"/>
<evidence type="ECO:0000313" key="2">
    <source>
        <dbReference type="Proteomes" id="UP000188604"/>
    </source>
</evidence>
<protein>
    <submittedName>
        <fullName evidence="1">Uncharacterized protein</fullName>
    </submittedName>
</protein>
<sequence>MPACVPRHEFYEKPVKAQQVLNMQHMGLAALKDASGIAAHLAAKGQTNFPNMLWKFNTVFNSKLQIADYARTPHYEMAVQPEAMTQIKRKKLYIHAPAGRRRRSIDDVTEKFVDETRAAS</sequence>
<keyword evidence="2" id="KW-1185">Reference proteome</keyword>
<dbReference type="OrthoDB" id="9801424at2"/>
<name>A0A1U9KM29_9PROT</name>
<organism evidence="1 2">
    <name type="scientific">Neoasaia chiangmaiensis</name>
    <dbReference type="NCBI Taxonomy" id="320497"/>
    <lineage>
        <taxon>Bacteria</taxon>
        <taxon>Pseudomonadati</taxon>
        <taxon>Pseudomonadota</taxon>
        <taxon>Alphaproteobacteria</taxon>
        <taxon>Acetobacterales</taxon>
        <taxon>Acetobacteraceae</taxon>
        <taxon>Neoasaia</taxon>
    </lineage>
</organism>
<evidence type="ECO:0000313" key="1">
    <source>
        <dbReference type="EMBL" id="AQS86851.1"/>
    </source>
</evidence>
<proteinExistence type="predicted"/>
<gene>
    <name evidence="1" type="ORF">A0U93_01565</name>
</gene>
<dbReference type="EMBL" id="CP014691">
    <property type="protein sequence ID" value="AQS86851.1"/>
    <property type="molecule type" value="Genomic_DNA"/>
</dbReference>
<reference evidence="1 2" key="1">
    <citation type="submission" date="2016-03" db="EMBL/GenBank/DDBJ databases">
        <title>Acetic acid bacteria sequencing.</title>
        <authorList>
            <person name="Brandt J."/>
            <person name="Jakob F."/>
            <person name="Vogel R.F."/>
        </authorList>
    </citation>
    <scope>NUCLEOTIDE SEQUENCE [LARGE SCALE GENOMIC DNA]</scope>
    <source>
        <strain evidence="1 2">NBRC 101099</strain>
    </source>
</reference>
<accession>A0A1U9KM29</accession>